<evidence type="ECO:0000313" key="2">
    <source>
        <dbReference type="Proteomes" id="UP001144978"/>
    </source>
</evidence>
<accession>A0ACC1Q6N3</accession>
<sequence>MGTRPVTHASCSCSLLMFTSDLDTKLPAGCRLGTVYIIRYLPLYLNLSPSVLPPIANAAACDCSLGITSAADSYPYGVSQVPCTIGEDKLMIVRIQEFHIAAHPAVCQRVRDTYDVSSETMPSPGALRSLTSNDICTWAGRLRRAVPHDVDMALPPSIQAPDAVEAADALIFLVRWLFKDPSTDSYGSRLPFNRALALHVGERDVVCNLTTLGLLVSARGHWNIQIGEGIGRATMRTVLQLAVKQVLEDRDLWETRGRYSSILFHPSRGVIPARYVRLQVCRFLALLHMVHLHAGPEPISPFLIRAAIEERQHALALDAPFLRLLEPDMYMAVASWAERDRMTVPNTSPQTPIGQLLYAANINPRGLSANPTAAELQGIELSLISEMLLGDKDLSQHPDLEAFASGMSTVLAPGTSLRMIFDRGASVGGMHPARRVFGAQIHPVPAEKRPKIMHKAGIEPMTVDKKQGASPLNH</sequence>
<dbReference type="Proteomes" id="UP001144978">
    <property type="component" value="Unassembled WGS sequence"/>
</dbReference>
<gene>
    <name evidence="1" type="ORF">NUW54_g2161</name>
</gene>
<name>A0ACC1Q6N3_9APHY</name>
<dbReference type="EMBL" id="JANSHE010000393">
    <property type="protein sequence ID" value="KAJ3011463.1"/>
    <property type="molecule type" value="Genomic_DNA"/>
</dbReference>
<organism evidence="1 2">
    <name type="scientific">Trametes sanguinea</name>
    <dbReference type="NCBI Taxonomy" id="158606"/>
    <lineage>
        <taxon>Eukaryota</taxon>
        <taxon>Fungi</taxon>
        <taxon>Dikarya</taxon>
        <taxon>Basidiomycota</taxon>
        <taxon>Agaricomycotina</taxon>
        <taxon>Agaricomycetes</taxon>
        <taxon>Polyporales</taxon>
        <taxon>Polyporaceae</taxon>
        <taxon>Trametes</taxon>
    </lineage>
</organism>
<proteinExistence type="predicted"/>
<keyword evidence="2" id="KW-1185">Reference proteome</keyword>
<reference evidence="1" key="1">
    <citation type="submission" date="2022-08" db="EMBL/GenBank/DDBJ databases">
        <title>Genome Sequence of Pycnoporus sanguineus.</title>
        <authorList>
            <person name="Buettner E."/>
        </authorList>
    </citation>
    <scope>NUCLEOTIDE SEQUENCE</scope>
    <source>
        <strain evidence="1">CG-C14</strain>
    </source>
</reference>
<comment type="caution">
    <text evidence="1">The sequence shown here is derived from an EMBL/GenBank/DDBJ whole genome shotgun (WGS) entry which is preliminary data.</text>
</comment>
<protein>
    <submittedName>
        <fullName evidence="1">Uncharacterized protein</fullName>
    </submittedName>
</protein>
<evidence type="ECO:0000313" key="1">
    <source>
        <dbReference type="EMBL" id="KAJ3011463.1"/>
    </source>
</evidence>